<keyword evidence="1 3" id="KW-0378">Hydrolase</keyword>
<dbReference type="InterPro" id="IPR050695">
    <property type="entry name" value="N-acetylmuramoyl_amidase_3"/>
</dbReference>
<dbReference type="SUPFAM" id="SSF53187">
    <property type="entry name" value="Zn-dependent exopeptidases"/>
    <property type="match status" value="1"/>
</dbReference>
<dbReference type="CDD" id="cd02696">
    <property type="entry name" value="MurNAc-LAA"/>
    <property type="match status" value="1"/>
</dbReference>
<dbReference type="PANTHER" id="PTHR30404:SF0">
    <property type="entry name" value="N-ACETYLMURAMOYL-L-ALANINE AMIDASE AMIC"/>
    <property type="match status" value="1"/>
</dbReference>
<evidence type="ECO:0000313" key="3">
    <source>
        <dbReference type="EMBL" id="HJF94129.1"/>
    </source>
</evidence>
<dbReference type="EMBL" id="DYVY01000078">
    <property type="protein sequence ID" value="HJF94129.1"/>
    <property type="molecule type" value="Genomic_DNA"/>
</dbReference>
<dbReference type="InterPro" id="IPR002508">
    <property type="entry name" value="MurNAc-LAA_cat"/>
</dbReference>
<evidence type="ECO:0000313" key="4">
    <source>
        <dbReference type="Proteomes" id="UP000769156"/>
    </source>
</evidence>
<evidence type="ECO:0000256" key="1">
    <source>
        <dbReference type="ARBA" id="ARBA00022801"/>
    </source>
</evidence>
<dbReference type="PANTHER" id="PTHR30404">
    <property type="entry name" value="N-ACETYLMURAMOYL-L-ALANINE AMIDASE"/>
    <property type="match status" value="1"/>
</dbReference>
<feature type="domain" description="MurNAc-LAA" evidence="2">
    <location>
        <begin position="111"/>
        <end position="222"/>
    </location>
</feature>
<organism evidence="3 4">
    <name type="scientific">Lachnoclostridium phocaeense</name>
    <dbReference type="NCBI Taxonomy" id="1871021"/>
    <lineage>
        <taxon>Bacteria</taxon>
        <taxon>Bacillati</taxon>
        <taxon>Bacillota</taxon>
        <taxon>Clostridia</taxon>
        <taxon>Lachnospirales</taxon>
        <taxon>Lachnospiraceae</taxon>
    </lineage>
</organism>
<reference evidence="3" key="2">
    <citation type="submission" date="2021-09" db="EMBL/GenBank/DDBJ databases">
        <authorList>
            <person name="Gilroy R."/>
        </authorList>
    </citation>
    <scope>NUCLEOTIDE SEQUENCE</scope>
    <source>
        <strain evidence="3">ChiSjej5B23-16112</strain>
    </source>
</reference>
<dbReference type="AlphaFoldDB" id="A0A921HZK5"/>
<gene>
    <name evidence="3" type="ORF">K8V82_04990</name>
</gene>
<evidence type="ECO:0000259" key="2">
    <source>
        <dbReference type="SMART" id="SM00646"/>
    </source>
</evidence>
<sequence>MLKKIMELIFALAVLAGLLFAGDKVRTYVSVQQENVRRNLVVLDPGHGGRDPGKVGAQGEQEKDINLAISLKVKERLEKDGMEVVMTREKDVMLADEDASNKKLEDLNNRISIINERQPAVAVSIHQNSYSDASVKGAQVFYFTHSDKGKQAAEAMQKELLEFDQENTRKIKANDTYYLLKKTEVPTVIVECGFLSCPEEEALLTDEAYQKKLAEAIAKGIESWVVN</sequence>
<proteinExistence type="predicted"/>
<name>A0A921HZK5_9FIRM</name>
<dbReference type="Proteomes" id="UP000769156">
    <property type="component" value="Unassembled WGS sequence"/>
</dbReference>
<reference evidence="3" key="1">
    <citation type="journal article" date="2021" name="PeerJ">
        <title>Extensive microbial diversity within the chicken gut microbiome revealed by metagenomics and culture.</title>
        <authorList>
            <person name="Gilroy R."/>
            <person name="Ravi A."/>
            <person name="Getino M."/>
            <person name="Pursley I."/>
            <person name="Horton D.L."/>
            <person name="Alikhan N.F."/>
            <person name="Baker D."/>
            <person name="Gharbi K."/>
            <person name="Hall N."/>
            <person name="Watson M."/>
            <person name="Adriaenssens E.M."/>
            <person name="Foster-Nyarko E."/>
            <person name="Jarju S."/>
            <person name="Secka A."/>
            <person name="Antonio M."/>
            <person name="Oren A."/>
            <person name="Chaudhuri R.R."/>
            <person name="La Ragione R."/>
            <person name="Hildebrand F."/>
            <person name="Pallen M.J."/>
        </authorList>
    </citation>
    <scope>NUCLEOTIDE SEQUENCE</scope>
    <source>
        <strain evidence="3">ChiSjej5B23-16112</strain>
    </source>
</reference>
<dbReference type="Gene3D" id="3.40.630.40">
    <property type="entry name" value="Zn-dependent exopeptidases"/>
    <property type="match status" value="1"/>
</dbReference>
<dbReference type="SMART" id="SM00646">
    <property type="entry name" value="Ami_3"/>
    <property type="match status" value="1"/>
</dbReference>
<dbReference type="EC" id="3.5.1.28" evidence="3"/>
<dbReference type="GO" id="GO:0030288">
    <property type="term" value="C:outer membrane-bounded periplasmic space"/>
    <property type="evidence" value="ECO:0007669"/>
    <property type="project" value="TreeGrafter"/>
</dbReference>
<accession>A0A921HZK5</accession>
<protein>
    <submittedName>
        <fullName evidence="3">N-acetylmuramoyl-L-alanine amidase</fullName>
        <ecNumber evidence="3">3.5.1.28</ecNumber>
    </submittedName>
</protein>
<dbReference type="GO" id="GO:0008745">
    <property type="term" value="F:N-acetylmuramoyl-L-alanine amidase activity"/>
    <property type="evidence" value="ECO:0007669"/>
    <property type="project" value="UniProtKB-EC"/>
</dbReference>
<dbReference type="Pfam" id="PF01520">
    <property type="entry name" value="Amidase_3"/>
    <property type="match status" value="1"/>
</dbReference>
<comment type="caution">
    <text evidence="3">The sequence shown here is derived from an EMBL/GenBank/DDBJ whole genome shotgun (WGS) entry which is preliminary data.</text>
</comment>
<dbReference type="GO" id="GO:0009253">
    <property type="term" value="P:peptidoglycan catabolic process"/>
    <property type="evidence" value="ECO:0007669"/>
    <property type="project" value="InterPro"/>
</dbReference>